<name>A0A166J7A0_DAUCS</name>
<feature type="domain" description="Partial AB-hydrolase lipase" evidence="5">
    <location>
        <begin position="47"/>
        <end position="90"/>
    </location>
</feature>
<keyword evidence="3" id="KW-0732">Signal</keyword>
<evidence type="ECO:0000259" key="5">
    <source>
        <dbReference type="Pfam" id="PF04083"/>
    </source>
</evidence>
<dbReference type="GO" id="GO:0016787">
    <property type="term" value="F:hydrolase activity"/>
    <property type="evidence" value="ECO:0007669"/>
    <property type="project" value="UniProtKB-ARBA"/>
</dbReference>
<dbReference type="Pfam" id="PF04083">
    <property type="entry name" value="Abhydro_lipase"/>
    <property type="match status" value="1"/>
</dbReference>
<dbReference type="STRING" id="79200.A0A166J7A0"/>
<evidence type="ECO:0000256" key="2">
    <source>
        <dbReference type="ARBA" id="ARBA00023098"/>
    </source>
</evidence>
<sequence length="328" mass="37793">MVVRGWLINGVIIYIASLVSSEVQELYHQENAAVPPSICSGDLSFTKGYRCVDYNVITEDGYILRLWRFHEGRTKESRKERKQPVFMQHGDGRCWFAVSHADQSLAIQLVEQGYDVWIPNTRGTTYSQQHVSSNITYSSEGYWDFTYSEMATYDLRAFLNFVYLETGQKVHYIGHSQGTTMMFAAFSEWKVEERVKSAVMLAPVVFLNHMPFGLTYALAKSYIGVRKPIFAQYDYGNPATNMEHYGVPEPPPYDLRKIPKDFPLFLIYGGQDLLSIREDVHILLNKLRSHRIVRELYIDNYAHFDFLQGITAKDVVFPDIVGFMQGID</sequence>
<reference evidence="6" key="1">
    <citation type="journal article" date="2016" name="Nat. Genet.">
        <title>A high-quality carrot genome assembly provides new insights into carotenoid accumulation and asterid genome evolution.</title>
        <authorList>
            <person name="Iorizzo M."/>
            <person name="Ellison S."/>
            <person name="Senalik D."/>
            <person name="Zeng P."/>
            <person name="Satapoomin P."/>
            <person name="Huang J."/>
            <person name="Bowman M."/>
            <person name="Iovene M."/>
            <person name="Sanseverino W."/>
            <person name="Cavagnaro P."/>
            <person name="Yildiz M."/>
            <person name="Macko-Podgorni A."/>
            <person name="Moranska E."/>
            <person name="Grzebelus E."/>
            <person name="Grzebelus D."/>
            <person name="Ashrafi H."/>
            <person name="Zheng Z."/>
            <person name="Cheng S."/>
            <person name="Spooner D."/>
            <person name="Van Deynze A."/>
            <person name="Simon P."/>
        </authorList>
    </citation>
    <scope>NUCLEOTIDE SEQUENCE [LARGE SCALE GENOMIC DNA]</scope>
    <source>
        <tissue evidence="6">Leaf</tissue>
    </source>
</reference>
<evidence type="ECO:0000256" key="1">
    <source>
        <dbReference type="ARBA" id="ARBA00022963"/>
    </source>
</evidence>
<feature type="signal peptide" evidence="3">
    <location>
        <begin position="1"/>
        <end position="21"/>
    </location>
</feature>
<dbReference type="Gramene" id="KZN11867">
    <property type="protein sequence ID" value="KZN11867"/>
    <property type="gene ID" value="DCAR_004523"/>
</dbReference>
<accession>A0A166J7A0</accession>
<dbReference type="EMBL" id="LNRQ01000001">
    <property type="protein sequence ID" value="KZN11867.1"/>
    <property type="molecule type" value="Genomic_DNA"/>
</dbReference>
<organism evidence="6">
    <name type="scientific">Daucus carota subsp. sativus</name>
    <name type="common">Carrot</name>
    <dbReference type="NCBI Taxonomy" id="79200"/>
    <lineage>
        <taxon>Eukaryota</taxon>
        <taxon>Viridiplantae</taxon>
        <taxon>Streptophyta</taxon>
        <taxon>Embryophyta</taxon>
        <taxon>Tracheophyta</taxon>
        <taxon>Spermatophyta</taxon>
        <taxon>Magnoliopsida</taxon>
        <taxon>eudicotyledons</taxon>
        <taxon>Gunneridae</taxon>
        <taxon>Pentapetalae</taxon>
        <taxon>asterids</taxon>
        <taxon>campanulids</taxon>
        <taxon>Apiales</taxon>
        <taxon>Apiaceae</taxon>
        <taxon>Apioideae</taxon>
        <taxon>Scandiceae</taxon>
        <taxon>Daucinae</taxon>
        <taxon>Daucus</taxon>
        <taxon>Daucus sect. Daucus</taxon>
    </lineage>
</organism>
<dbReference type="InterPro" id="IPR006693">
    <property type="entry name" value="AB_hydrolase_lipase"/>
</dbReference>
<dbReference type="InterPro" id="IPR000073">
    <property type="entry name" value="AB_hydrolase_1"/>
</dbReference>
<dbReference type="SUPFAM" id="SSF53474">
    <property type="entry name" value="alpha/beta-Hydrolases"/>
    <property type="match status" value="1"/>
</dbReference>
<evidence type="ECO:0000313" key="6">
    <source>
        <dbReference type="EMBL" id="KZN11867.1"/>
    </source>
</evidence>
<feature type="chain" id="PRO_5007875688" description="AB hydrolase-1 domain-containing protein" evidence="3">
    <location>
        <begin position="22"/>
        <end position="328"/>
    </location>
</feature>
<dbReference type="Gene3D" id="3.40.50.1820">
    <property type="entry name" value="alpha/beta hydrolase"/>
    <property type="match status" value="2"/>
</dbReference>
<gene>
    <name evidence="6" type="ORF">DCAR_004523</name>
</gene>
<dbReference type="PANTHER" id="PTHR11005">
    <property type="entry name" value="LYSOSOMAL ACID LIPASE-RELATED"/>
    <property type="match status" value="1"/>
</dbReference>
<dbReference type="AlphaFoldDB" id="A0A166J7A0"/>
<comment type="caution">
    <text evidence="6">The sequence shown here is derived from an EMBL/GenBank/DDBJ whole genome shotgun (WGS) entry which is preliminary data.</text>
</comment>
<evidence type="ECO:0000256" key="3">
    <source>
        <dbReference type="SAM" id="SignalP"/>
    </source>
</evidence>
<dbReference type="InterPro" id="IPR029058">
    <property type="entry name" value="AB_hydrolase_fold"/>
</dbReference>
<feature type="domain" description="AB hydrolase-1" evidence="4">
    <location>
        <begin position="95"/>
        <end position="212"/>
    </location>
</feature>
<dbReference type="GO" id="GO:0016042">
    <property type="term" value="P:lipid catabolic process"/>
    <property type="evidence" value="ECO:0007669"/>
    <property type="project" value="UniProtKB-KW"/>
</dbReference>
<dbReference type="OMA" id="HAKENHR"/>
<keyword evidence="2" id="KW-0443">Lipid metabolism</keyword>
<proteinExistence type="predicted"/>
<keyword evidence="1" id="KW-0442">Lipid degradation</keyword>
<protein>
    <recommendedName>
        <fullName evidence="7">AB hydrolase-1 domain-containing protein</fullName>
    </recommendedName>
</protein>
<evidence type="ECO:0008006" key="7">
    <source>
        <dbReference type="Google" id="ProtNLM"/>
    </source>
</evidence>
<dbReference type="Pfam" id="PF00561">
    <property type="entry name" value="Abhydrolase_1"/>
    <property type="match status" value="1"/>
</dbReference>
<evidence type="ECO:0000259" key="4">
    <source>
        <dbReference type="Pfam" id="PF00561"/>
    </source>
</evidence>